<dbReference type="EMBL" id="BARW01031759">
    <property type="protein sequence ID" value="GAJ05885.1"/>
    <property type="molecule type" value="Genomic_DNA"/>
</dbReference>
<gene>
    <name evidence="1" type="ORF">S12H4_50431</name>
</gene>
<reference evidence="1" key="1">
    <citation type="journal article" date="2014" name="Front. Microbiol.">
        <title>High frequency of phylogenetically diverse reductive dehalogenase-homologous genes in deep subseafloor sedimentary metagenomes.</title>
        <authorList>
            <person name="Kawai M."/>
            <person name="Futagami T."/>
            <person name="Toyoda A."/>
            <person name="Takaki Y."/>
            <person name="Nishi S."/>
            <person name="Hori S."/>
            <person name="Arai W."/>
            <person name="Tsubouchi T."/>
            <person name="Morono Y."/>
            <person name="Uchiyama I."/>
            <person name="Ito T."/>
            <person name="Fujiyama A."/>
            <person name="Inagaki F."/>
            <person name="Takami H."/>
        </authorList>
    </citation>
    <scope>NUCLEOTIDE SEQUENCE</scope>
    <source>
        <strain evidence="1">Expedition CK06-06</strain>
    </source>
</reference>
<comment type="caution">
    <text evidence="1">The sequence shown here is derived from an EMBL/GenBank/DDBJ whole genome shotgun (WGS) entry which is preliminary data.</text>
</comment>
<accession>X1VFW9</accession>
<dbReference type="AlphaFoldDB" id="X1VFW9"/>
<protein>
    <submittedName>
        <fullName evidence="1">Uncharacterized protein</fullName>
    </submittedName>
</protein>
<proteinExistence type="predicted"/>
<feature type="non-terminal residue" evidence="1">
    <location>
        <position position="1"/>
    </location>
</feature>
<sequence length="44" mass="5398">TGVARLRLRLKYRFVSSHRQYNFVRLNVLEIYGVTYIRRKGNHF</sequence>
<name>X1VFW9_9ZZZZ</name>
<evidence type="ECO:0000313" key="1">
    <source>
        <dbReference type="EMBL" id="GAJ05885.1"/>
    </source>
</evidence>
<organism evidence="1">
    <name type="scientific">marine sediment metagenome</name>
    <dbReference type="NCBI Taxonomy" id="412755"/>
    <lineage>
        <taxon>unclassified sequences</taxon>
        <taxon>metagenomes</taxon>
        <taxon>ecological metagenomes</taxon>
    </lineage>
</organism>